<dbReference type="AlphaFoldDB" id="A0A0L8AHV7"/>
<feature type="transmembrane region" description="Helical" evidence="1">
    <location>
        <begin position="64"/>
        <end position="80"/>
    </location>
</feature>
<keyword evidence="1" id="KW-0812">Transmembrane</keyword>
<evidence type="ECO:0000256" key="1">
    <source>
        <dbReference type="SAM" id="Phobius"/>
    </source>
</evidence>
<dbReference type="Proteomes" id="UP000036908">
    <property type="component" value="Unassembled WGS sequence"/>
</dbReference>
<protein>
    <recommendedName>
        <fullName evidence="2">CBU-0592-like domain-containing protein</fullName>
    </recommendedName>
</protein>
<accession>A0A0L8AHV7</accession>
<keyword evidence="4" id="KW-1185">Reference proteome</keyword>
<evidence type="ECO:0000259" key="2">
    <source>
        <dbReference type="Pfam" id="PF26604"/>
    </source>
</evidence>
<feature type="transmembrane region" description="Helical" evidence="1">
    <location>
        <begin position="6"/>
        <end position="29"/>
    </location>
</feature>
<dbReference type="PATRIC" id="fig|1566026.4.peg.1241"/>
<proteinExistence type="predicted"/>
<dbReference type="Pfam" id="PF26604">
    <property type="entry name" value="CBU_0592"/>
    <property type="match status" value="1"/>
</dbReference>
<name>A0A0L8AHV7_9BACT</name>
<feature type="domain" description="CBU-0592-like" evidence="2">
    <location>
        <begin position="12"/>
        <end position="82"/>
    </location>
</feature>
<evidence type="ECO:0000313" key="4">
    <source>
        <dbReference type="Proteomes" id="UP000036908"/>
    </source>
</evidence>
<sequence length="102" mass="11669">MVSQTLISYSVQTLGWLGTLLFIVSYIQLNRGVWTLQDTKFHVYNILGSVFLVIDTVYDFSYAAAAANFFWGIVACYGLIKFRNQEKVKSDEFIESKKPNLI</sequence>
<organism evidence="3 4">
    <name type="scientific">Roseivirga seohaensis subsp. aquiponti</name>
    <dbReference type="NCBI Taxonomy" id="1566026"/>
    <lineage>
        <taxon>Bacteria</taxon>
        <taxon>Pseudomonadati</taxon>
        <taxon>Bacteroidota</taxon>
        <taxon>Cytophagia</taxon>
        <taxon>Cytophagales</taxon>
        <taxon>Roseivirgaceae</taxon>
        <taxon>Roseivirga</taxon>
    </lineage>
</organism>
<reference evidence="4" key="1">
    <citation type="submission" date="2014-11" db="EMBL/GenBank/DDBJ databases">
        <title>Genome sequencing of Roseivirga sp. D-25.</title>
        <authorList>
            <person name="Selvaratnam C."/>
            <person name="Thevarajoo S."/>
            <person name="Goh K.M."/>
            <person name="Eee R."/>
            <person name="Chan K.-G."/>
            <person name="Chong C.S."/>
        </authorList>
    </citation>
    <scope>NUCLEOTIDE SEQUENCE [LARGE SCALE GENOMIC DNA]</scope>
    <source>
        <strain evidence="4">D-25</strain>
    </source>
</reference>
<comment type="caution">
    <text evidence="3">The sequence shown here is derived from an EMBL/GenBank/DDBJ whole genome shotgun (WGS) entry which is preliminary data.</text>
</comment>
<dbReference type="NCBIfam" id="NF047864">
    <property type="entry name" value="CBU_0592_membra"/>
    <property type="match status" value="1"/>
</dbReference>
<keyword evidence="1" id="KW-0472">Membrane</keyword>
<dbReference type="EMBL" id="JSVA01000017">
    <property type="protein sequence ID" value="KOF01973.1"/>
    <property type="molecule type" value="Genomic_DNA"/>
</dbReference>
<evidence type="ECO:0000313" key="3">
    <source>
        <dbReference type="EMBL" id="KOF01973.1"/>
    </source>
</evidence>
<dbReference type="InterPro" id="IPR058058">
    <property type="entry name" value="CBU_0592-like"/>
</dbReference>
<gene>
    <name evidence="3" type="ORF">OB69_14650</name>
</gene>
<keyword evidence="1" id="KW-1133">Transmembrane helix</keyword>